<dbReference type="SUPFAM" id="SSF50249">
    <property type="entry name" value="Nucleic acid-binding proteins"/>
    <property type="match status" value="1"/>
</dbReference>
<gene>
    <name evidence="8" type="ORF">E2562_010269</name>
</gene>
<keyword evidence="2" id="KW-0479">Metal-binding</keyword>
<keyword evidence="4" id="KW-0862">Zinc</keyword>
<evidence type="ECO:0000256" key="2">
    <source>
        <dbReference type="ARBA" id="ARBA00022723"/>
    </source>
</evidence>
<feature type="region of interest" description="Disordered" evidence="6">
    <location>
        <begin position="163"/>
        <end position="231"/>
    </location>
</feature>
<dbReference type="InterPro" id="IPR012340">
    <property type="entry name" value="NA-bd_OB-fold"/>
</dbReference>
<dbReference type="PANTHER" id="PTHR47165">
    <property type="entry name" value="OS03G0429900 PROTEIN"/>
    <property type="match status" value="1"/>
</dbReference>
<dbReference type="Pfam" id="PF08646">
    <property type="entry name" value="Rep_fac-A_C"/>
    <property type="match status" value="1"/>
</dbReference>
<evidence type="ECO:0000313" key="8">
    <source>
        <dbReference type="EMBL" id="KAF0924677.1"/>
    </source>
</evidence>
<comment type="caution">
    <text evidence="8">The sequence shown here is derived from an EMBL/GenBank/DDBJ whole genome shotgun (WGS) entry which is preliminary data.</text>
</comment>
<dbReference type="InterPro" id="IPR013955">
    <property type="entry name" value="Rep_factor-A_C"/>
</dbReference>
<evidence type="ECO:0000259" key="7">
    <source>
        <dbReference type="Pfam" id="PF08646"/>
    </source>
</evidence>
<proteinExistence type="inferred from homology"/>
<evidence type="ECO:0000313" key="9">
    <source>
        <dbReference type="Proteomes" id="UP000479710"/>
    </source>
</evidence>
<evidence type="ECO:0000256" key="3">
    <source>
        <dbReference type="ARBA" id="ARBA00022771"/>
    </source>
</evidence>
<dbReference type="EMBL" id="SPHZ02000003">
    <property type="protein sequence ID" value="KAF0924677.1"/>
    <property type="molecule type" value="Genomic_DNA"/>
</dbReference>
<dbReference type="Gene3D" id="2.40.50.140">
    <property type="entry name" value="Nucleic acid-binding proteins"/>
    <property type="match status" value="1"/>
</dbReference>
<dbReference type="Proteomes" id="UP000479710">
    <property type="component" value="Unassembled WGS sequence"/>
</dbReference>
<evidence type="ECO:0000256" key="4">
    <source>
        <dbReference type="ARBA" id="ARBA00022833"/>
    </source>
</evidence>
<evidence type="ECO:0000256" key="5">
    <source>
        <dbReference type="ARBA" id="ARBA00023125"/>
    </source>
</evidence>
<reference evidence="8 9" key="1">
    <citation type="submission" date="2019-11" db="EMBL/GenBank/DDBJ databases">
        <title>Whole genome sequence of Oryza granulata.</title>
        <authorList>
            <person name="Li W."/>
        </authorList>
    </citation>
    <scope>NUCLEOTIDE SEQUENCE [LARGE SCALE GENOMIC DNA]</scope>
    <source>
        <strain evidence="9">cv. Menghai</strain>
        <tissue evidence="8">Leaf</tissue>
    </source>
</reference>
<keyword evidence="9" id="KW-1185">Reference proteome</keyword>
<feature type="compositionally biased region" description="Polar residues" evidence="6">
    <location>
        <begin position="175"/>
        <end position="192"/>
    </location>
</feature>
<sequence>DVCFTCDARIKEIGVSSSWWYKACSICRKGVKPTLQGFECVNCDNTEPIITPSYKLNVVIKDSTGRAKIFMFGGVVEQGVQRTAADLVEESSSNQILLPSPLRALIGRRYVFQVVISEQTFRTGQLCFQARRVFNPPPIDGQKNSDHATPKNNPSIAILAGTSGAQNKCDPTPLTEASGSSSNKVSTIQSFGVTEIPIDPKGSTTPPPLFAPMTVLENSPQKGNEISKEHG</sequence>
<dbReference type="CDD" id="cd04476">
    <property type="entry name" value="RPA1_DBD_C"/>
    <property type="match status" value="1"/>
</dbReference>
<dbReference type="GO" id="GO:0008270">
    <property type="term" value="F:zinc ion binding"/>
    <property type="evidence" value="ECO:0007669"/>
    <property type="project" value="UniProtKB-KW"/>
</dbReference>
<dbReference type="AlphaFoldDB" id="A0A6G1EIV5"/>
<feature type="non-terminal residue" evidence="8">
    <location>
        <position position="231"/>
    </location>
</feature>
<dbReference type="OrthoDB" id="1735587at2759"/>
<feature type="domain" description="Replication factor A C-terminal" evidence="7">
    <location>
        <begin position="4"/>
        <end position="122"/>
    </location>
</feature>
<evidence type="ECO:0000256" key="6">
    <source>
        <dbReference type="SAM" id="MobiDB-lite"/>
    </source>
</evidence>
<dbReference type="PANTHER" id="PTHR47165:SF4">
    <property type="entry name" value="OS03G0429900 PROTEIN"/>
    <property type="match status" value="1"/>
</dbReference>
<organism evidence="8 9">
    <name type="scientific">Oryza meyeriana var. granulata</name>
    <dbReference type="NCBI Taxonomy" id="110450"/>
    <lineage>
        <taxon>Eukaryota</taxon>
        <taxon>Viridiplantae</taxon>
        <taxon>Streptophyta</taxon>
        <taxon>Embryophyta</taxon>
        <taxon>Tracheophyta</taxon>
        <taxon>Spermatophyta</taxon>
        <taxon>Magnoliopsida</taxon>
        <taxon>Liliopsida</taxon>
        <taxon>Poales</taxon>
        <taxon>Poaceae</taxon>
        <taxon>BOP clade</taxon>
        <taxon>Oryzoideae</taxon>
        <taxon>Oryzeae</taxon>
        <taxon>Oryzinae</taxon>
        <taxon>Oryza</taxon>
        <taxon>Oryza meyeriana</taxon>
    </lineage>
</organism>
<protein>
    <recommendedName>
        <fullName evidence="7">Replication factor A C-terminal domain-containing protein</fullName>
    </recommendedName>
</protein>
<name>A0A6G1EIV5_9ORYZ</name>
<keyword evidence="5" id="KW-0238">DNA-binding</keyword>
<keyword evidence="3" id="KW-0863">Zinc-finger</keyword>
<dbReference type="GO" id="GO:0003677">
    <property type="term" value="F:DNA binding"/>
    <property type="evidence" value="ECO:0007669"/>
    <property type="project" value="UniProtKB-KW"/>
</dbReference>
<evidence type="ECO:0000256" key="1">
    <source>
        <dbReference type="ARBA" id="ARBA00005690"/>
    </source>
</evidence>
<accession>A0A6G1EIV5</accession>
<comment type="similarity">
    <text evidence="1">Belongs to the replication factor A protein 1 family.</text>
</comment>
<feature type="non-terminal residue" evidence="8">
    <location>
        <position position="1"/>
    </location>
</feature>
<dbReference type="InterPro" id="IPR047192">
    <property type="entry name" value="Euk_RPA1_DBD_C"/>
</dbReference>